<dbReference type="OrthoDB" id="9805579at2"/>
<keyword evidence="7" id="KW-0811">Translocation</keyword>
<dbReference type="SUPFAM" id="SSF81767">
    <property type="entry name" value="Pre-protein crosslinking domain of SecA"/>
    <property type="match status" value="1"/>
</dbReference>
<keyword evidence="1" id="KW-0813">Transport</keyword>
<dbReference type="GO" id="GO:0005886">
    <property type="term" value="C:plasma membrane"/>
    <property type="evidence" value="ECO:0007669"/>
    <property type="project" value="TreeGrafter"/>
</dbReference>
<reference evidence="10 11" key="1">
    <citation type="submission" date="2018-03" db="EMBL/GenBank/DDBJ databases">
        <title>Cereibacter changlensis.</title>
        <authorList>
            <person name="Meyer T.E."/>
            <person name="Miller S."/>
            <person name="Lodha T."/>
            <person name="Gandham S."/>
            <person name="Chintalapati S."/>
            <person name="Chintalapati V.R."/>
        </authorList>
    </citation>
    <scope>NUCLEOTIDE SEQUENCE [LARGE SCALE GENOMIC DNA]</scope>
    <source>
        <strain evidence="10 11">JA139</strain>
    </source>
</reference>
<evidence type="ECO:0000256" key="2">
    <source>
        <dbReference type="ARBA" id="ARBA00022475"/>
    </source>
</evidence>
<evidence type="ECO:0000313" key="10">
    <source>
        <dbReference type="EMBL" id="PTE19429.1"/>
    </source>
</evidence>
<keyword evidence="8" id="KW-0472">Membrane</keyword>
<dbReference type="GO" id="GO:0043952">
    <property type="term" value="P:protein transport by the Sec complex"/>
    <property type="evidence" value="ECO:0007669"/>
    <property type="project" value="TreeGrafter"/>
</dbReference>
<evidence type="ECO:0000256" key="4">
    <source>
        <dbReference type="ARBA" id="ARBA00022840"/>
    </source>
</evidence>
<proteinExistence type="predicted"/>
<name>A0A2T4JND9_9RHOB</name>
<dbReference type="Gene3D" id="3.90.1440.10">
    <property type="entry name" value="SecA, preprotein cross-linking domain"/>
    <property type="match status" value="1"/>
</dbReference>
<dbReference type="SMART" id="SM00958">
    <property type="entry name" value="SecA_PP_bind"/>
    <property type="match status" value="1"/>
</dbReference>
<sequence length="640" mass="70346">MLRPRPVPLHAFARSRHNPARRKVPPIGKLALLWAEYAGWRLVRPPAAPAPALRAALPPLLAELASLEDAALDARLAGPRPRAEQILTAAGARPFAEALEVVRRAMGFALRDNQIDCALSLLSGDCVELRTGEGKTLAAGLAALVAARAGVSCHVVTVNDYLARRDRELIAPIAARMRLSSSVLLQELQDDERRAAYDADIVYGANKSFVFDHLRDRREAQSRPGSIPRQTGQAFAICDEADSVMIDDATVPMILSEIVGEVPENDLQLFRTLDGFAAGLEPGAGRVRDANGSWRLTLAGLRALEAAAEHWPHPVARTDEIVALAEKALAARWQFRRGDAYVLREGKVEMIDQSTGRLMPDRRWEFGLQQMVEMAAGAEPSAENRTVAQVTQQSFFRQYRLLSGLTGTARECRPEFWSIYRLPVRRIAPHAPLRLIDQGTRVFPRAAEKWRHVADRAEAMAATRAVLIGVNDVTETEALAAVFAARGRTIAVLDAMSEADEAALIAEAGRQGSITLATHLAGRGTDIALDPEVRAAGGLHVIIASAMVSSRLERQFYGRAGRAGDPGSYERAISLEDRNLQEGAQPLDRRLLRLMLWLPLAGLRPWALGQLQAGRDRRARRLRRITLLREQDLVRQVGYR</sequence>
<dbReference type="SUPFAM" id="SSF52540">
    <property type="entry name" value="P-loop containing nucleoside triphosphate hydrolases"/>
    <property type="match status" value="2"/>
</dbReference>
<dbReference type="EMBL" id="PZKG01000266">
    <property type="protein sequence ID" value="PTE19429.1"/>
    <property type="molecule type" value="Genomic_DNA"/>
</dbReference>
<dbReference type="SMART" id="SM00957">
    <property type="entry name" value="SecA_DEAD"/>
    <property type="match status" value="1"/>
</dbReference>
<dbReference type="RefSeq" id="WP_107666027.1">
    <property type="nucleotide sequence ID" value="NZ_PZKG01000266.1"/>
</dbReference>
<dbReference type="Gene3D" id="3.40.50.300">
    <property type="entry name" value="P-loop containing nucleotide triphosphate hydrolases"/>
    <property type="match status" value="2"/>
</dbReference>
<dbReference type="AlphaFoldDB" id="A0A2T4JND9"/>
<dbReference type="InterPro" id="IPR000185">
    <property type="entry name" value="SecA"/>
</dbReference>
<evidence type="ECO:0000256" key="8">
    <source>
        <dbReference type="ARBA" id="ARBA00023136"/>
    </source>
</evidence>
<dbReference type="GO" id="GO:0005524">
    <property type="term" value="F:ATP binding"/>
    <property type="evidence" value="ECO:0007669"/>
    <property type="project" value="UniProtKB-KW"/>
</dbReference>
<evidence type="ECO:0000256" key="1">
    <source>
        <dbReference type="ARBA" id="ARBA00022448"/>
    </source>
</evidence>
<dbReference type="PRINTS" id="PR00906">
    <property type="entry name" value="SECA"/>
</dbReference>
<evidence type="ECO:0000256" key="6">
    <source>
        <dbReference type="ARBA" id="ARBA00022967"/>
    </source>
</evidence>
<keyword evidence="2" id="KW-1003">Cell membrane</keyword>
<dbReference type="PANTHER" id="PTHR30612">
    <property type="entry name" value="SECA INNER MEMBRANE COMPONENT OF SEC PROTEIN SECRETION SYSTEM"/>
    <property type="match status" value="1"/>
</dbReference>
<dbReference type="InterPro" id="IPR011115">
    <property type="entry name" value="SecA_DEAD"/>
</dbReference>
<dbReference type="Pfam" id="PF07517">
    <property type="entry name" value="SecA_DEAD"/>
    <property type="match status" value="1"/>
</dbReference>
<protein>
    <submittedName>
        <fullName evidence="10">Preprotein translocase subunit SecA</fullName>
    </submittedName>
</protein>
<evidence type="ECO:0000256" key="5">
    <source>
        <dbReference type="ARBA" id="ARBA00022927"/>
    </source>
</evidence>
<dbReference type="Pfam" id="PF01043">
    <property type="entry name" value="SecA_PP_bind"/>
    <property type="match status" value="1"/>
</dbReference>
<dbReference type="InterPro" id="IPR044722">
    <property type="entry name" value="SecA_SF2_C"/>
</dbReference>
<evidence type="ECO:0000259" key="9">
    <source>
        <dbReference type="PROSITE" id="PS51196"/>
    </source>
</evidence>
<dbReference type="Proteomes" id="UP000241010">
    <property type="component" value="Unassembled WGS sequence"/>
</dbReference>
<accession>A0A2T4JND9</accession>
<dbReference type="GO" id="GO:0005829">
    <property type="term" value="C:cytosol"/>
    <property type="evidence" value="ECO:0007669"/>
    <property type="project" value="TreeGrafter"/>
</dbReference>
<dbReference type="GO" id="GO:0017038">
    <property type="term" value="P:protein import"/>
    <property type="evidence" value="ECO:0007669"/>
    <property type="project" value="InterPro"/>
</dbReference>
<dbReference type="InterPro" id="IPR011130">
    <property type="entry name" value="SecA_preprotein_X-link_dom"/>
</dbReference>
<keyword evidence="5" id="KW-0653">Protein transport</keyword>
<keyword evidence="11" id="KW-1185">Reference proteome</keyword>
<organism evidence="10 11">
    <name type="scientific">Cereibacter changlensis JA139</name>
    <dbReference type="NCBI Taxonomy" id="1188249"/>
    <lineage>
        <taxon>Bacteria</taxon>
        <taxon>Pseudomonadati</taxon>
        <taxon>Pseudomonadota</taxon>
        <taxon>Alphaproteobacteria</taxon>
        <taxon>Rhodobacterales</taxon>
        <taxon>Paracoccaceae</taxon>
        <taxon>Cereibacter</taxon>
    </lineage>
</organism>
<dbReference type="InterPro" id="IPR027417">
    <property type="entry name" value="P-loop_NTPase"/>
</dbReference>
<gene>
    <name evidence="10" type="ORF">C5F48_22980</name>
</gene>
<dbReference type="Pfam" id="PF21090">
    <property type="entry name" value="P-loop_SecA"/>
    <property type="match status" value="2"/>
</dbReference>
<evidence type="ECO:0000313" key="11">
    <source>
        <dbReference type="Proteomes" id="UP000241010"/>
    </source>
</evidence>
<dbReference type="GO" id="GO:0006605">
    <property type="term" value="P:protein targeting"/>
    <property type="evidence" value="ECO:0007669"/>
    <property type="project" value="InterPro"/>
</dbReference>
<keyword evidence="4" id="KW-0067">ATP-binding</keyword>
<keyword evidence="6" id="KW-1278">Translocase</keyword>
<evidence type="ECO:0000256" key="7">
    <source>
        <dbReference type="ARBA" id="ARBA00023010"/>
    </source>
</evidence>
<feature type="domain" description="SecA family profile" evidence="9">
    <location>
        <begin position="32"/>
        <end position="607"/>
    </location>
</feature>
<dbReference type="InterPro" id="IPR014018">
    <property type="entry name" value="SecA_motor_DEAD"/>
</dbReference>
<dbReference type="PROSITE" id="PS51196">
    <property type="entry name" value="SECA_MOTOR_DEAD"/>
    <property type="match status" value="1"/>
</dbReference>
<keyword evidence="3" id="KW-0547">Nucleotide-binding</keyword>
<dbReference type="GO" id="GO:0006886">
    <property type="term" value="P:intracellular protein transport"/>
    <property type="evidence" value="ECO:0007669"/>
    <property type="project" value="InterPro"/>
</dbReference>
<comment type="caution">
    <text evidence="10">The sequence shown here is derived from an EMBL/GenBank/DDBJ whole genome shotgun (WGS) entry which is preliminary data.</text>
</comment>
<dbReference type="GO" id="GO:0031522">
    <property type="term" value="C:cell envelope Sec protein transport complex"/>
    <property type="evidence" value="ECO:0007669"/>
    <property type="project" value="TreeGrafter"/>
</dbReference>
<dbReference type="PANTHER" id="PTHR30612:SF0">
    <property type="entry name" value="CHLOROPLAST PROTEIN-TRANSPORTING ATPASE"/>
    <property type="match status" value="1"/>
</dbReference>
<dbReference type="InterPro" id="IPR036670">
    <property type="entry name" value="SecA_X-link_sf"/>
</dbReference>
<evidence type="ECO:0000256" key="3">
    <source>
        <dbReference type="ARBA" id="ARBA00022741"/>
    </source>
</evidence>